<proteinExistence type="predicted"/>
<evidence type="ECO:0000313" key="1">
    <source>
        <dbReference type="EMBL" id="TFY57893.1"/>
    </source>
</evidence>
<evidence type="ECO:0000313" key="2">
    <source>
        <dbReference type="Proteomes" id="UP000298327"/>
    </source>
</evidence>
<dbReference type="STRING" id="205917.A0A4Y9Y7Y6"/>
<accession>A0A4Y9Y7Y6</accession>
<organism evidence="1 2">
    <name type="scientific">Dentipellis fragilis</name>
    <dbReference type="NCBI Taxonomy" id="205917"/>
    <lineage>
        <taxon>Eukaryota</taxon>
        <taxon>Fungi</taxon>
        <taxon>Dikarya</taxon>
        <taxon>Basidiomycota</taxon>
        <taxon>Agaricomycotina</taxon>
        <taxon>Agaricomycetes</taxon>
        <taxon>Russulales</taxon>
        <taxon>Hericiaceae</taxon>
        <taxon>Dentipellis</taxon>
    </lineage>
</organism>
<keyword evidence="2" id="KW-1185">Reference proteome</keyword>
<sequence>MCHREGSHIRASTVNRSLPFRYSGRIFAWLDDGPFVGHPDQIPLSWRRHAPDAFKFPEKRDSYDAQLAFQILIEFNAPVWRASCTATMSPTAQQDGRVGDRIENYTGFWQKDMNKEKKNDTDNRVENYTEVINGT</sequence>
<gene>
    <name evidence="1" type="ORF">EVG20_g8368</name>
</gene>
<dbReference type="Proteomes" id="UP000298327">
    <property type="component" value="Unassembled WGS sequence"/>
</dbReference>
<comment type="caution">
    <text evidence="1">The sequence shown here is derived from an EMBL/GenBank/DDBJ whole genome shotgun (WGS) entry which is preliminary data.</text>
</comment>
<dbReference type="AlphaFoldDB" id="A0A4Y9Y7Y6"/>
<dbReference type="EMBL" id="SEOQ01000717">
    <property type="protein sequence ID" value="TFY57893.1"/>
    <property type="molecule type" value="Genomic_DNA"/>
</dbReference>
<protein>
    <submittedName>
        <fullName evidence="1">Uncharacterized protein</fullName>
    </submittedName>
</protein>
<reference evidence="1 2" key="1">
    <citation type="submission" date="2019-02" db="EMBL/GenBank/DDBJ databases">
        <title>Genome sequencing of the rare red list fungi Dentipellis fragilis.</title>
        <authorList>
            <person name="Buettner E."/>
            <person name="Kellner H."/>
        </authorList>
    </citation>
    <scope>NUCLEOTIDE SEQUENCE [LARGE SCALE GENOMIC DNA]</scope>
    <source>
        <strain evidence="1 2">DSM 105465</strain>
    </source>
</reference>
<name>A0A4Y9Y7Y6_9AGAM</name>